<dbReference type="PANTHER" id="PTHR16166">
    <property type="entry name" value="VACUOLAR PROTEIN SORTING-ASSOCIATED PROTEIN VPS13"/>
    <property type="match status" value="1"/>
</dbReference>
<dbReference type="Proteomes" id="UP000653454">
    <property type="component" value="Unassembled WGS sequence"/>
</dbReference>
<evidence type="ECO:0000256" key="2">
    <source>
        <dbReference type="SAM" id="MobiDB-lite"/>
    </source>
</evidence>
<evidence type="ECO:0000313" key="3">
    <source>
        <dbReference type="EMBL" id="CAG9132597.1"/>
    </source>
</evidence>
<dbReference type="EMBL" id="CAJHNJ030000051">
    <property type="protein sequence ID" value="CAG9132597.1"/>
    <property type="molecule type" value="Genomic_DNA"/>
</dbReference>
<accession>A0A8S4FZU5</accession>
<evidence type="ECO:0000313" key="4">
    <source>
        <dbReference type="Proteomes" id="UP000653454"/>
    </source>
</evidence>
<sequence length="1100" mass="122155">MAFGDPWREARKSADSELHLVPKTKIQVVFSNSTKKDYKLLPRYKLNVSITSLKLNLSDRIIGLLLDFLDNLPIPVPNTVAVSFLDSGDFMDDLEDPELVEMLKMDRIQPDPSCKELMRLRQKIVAAYLGRTRASEQPIDKELAKESFQAATSTVFVSTEHSDSEMEVYARSIDLPGFDDNVSPSNHIDMLMRFVVGEIQINLARSSEDTDRTYMQLRVEHTSVECADMTFGPALQFSAARVSLFDASHQLMLLDTQEHCLHMLYRKVRADCPDFRSHFHSVEQSLVLDLGDISLELHSGALHTMLKYLQYIYDKIQQRHAIYPKKIVSKARDLWNEVMKPELDPPVPTGATKFSYSFRASQLKAHITLDAWSLTTRIGGVQSELIFRANDRMLFKLFVLTLHADVQDEPTLYPALMWPDEDKVLEMKLVLAAPRLYGSQREKADGELRLHVGRMHVVVFHSVLSRLQQFLDPLIPPSMAYEAMQSVEQHFQKHLQVFRTSQARLNLVIEIHAPILLLPQKPSSPTLLVLNMGDLQIENFFKRVKTTGSPSSAPVVDNILVKWTEITLSRAIMTLAGTLELQAPILEPISARCDLKRYIGGGGGGGSLWLDAAASVDCVSANLAQLDLAALYCITSTSSIPSIVPSSPVETQASDVVVKKLQEFFAQGEPIKKEAVFRCTLEGFELKLFTDMDEVLSSPVRDPSHGLAKLTAGEMSVHIDWYSDKSSELKASLQSLLIEDIQPTALPEHRRILSDIPRSAPAGVTIVRPALIDVSVRRARSGVAVDARADRLRLAAAPALPAILRALAATLPGEKRLEGGVVNHGYVGDAHPQRHSRAPSCSETSGYYSTASQPEDAPSLSISIQFRQPEIVFFTHPAKCSHELLLRSEVIVDYSSHSHTENLVVSLAGLQMVSKINSKLTKVPPQVVLRPCDVEFSKSFKNLEEGIRINFSVSEINLNLSPSTIHTITDIIDDVTTELTLPEEKEPFKFTGCEGRPKADEDLWAPKKVTPAVYLDDVGYSDIVPVAGPPESFNMNIPSVRIVFNLQQDVLVPVLVVKLSTSVALTSWGRGVARVCVCAHGTHGEALLERTQATLTITQV</sequence>
<dbReference type="AlphaFoldDB" id="A0A8S4FZU5"/>
<evidence type="ECO:0000256" key="1">
    <source>
        <dbReference type="ARBA" id="ARBA00006545"/>
    </source>
</evidence>
<gene>
    <name evidence="3" type="ORF">PLXY2_LOCUS10871</name>
</gene>
<reference evidence="3" key="1">
    <citation type="submission" date="2020-11" db="EMBL/GenBank/DDBJ databases">
        <authorList>
            <person name="Whiteford S."/>
        </authorList>
    </citation>
    <scope>NUCLEOTIDE SEQUENCE</scope>
</reference>
<keyword evidence="4" id="KW-1185">Reference proteome</keyword>
<comment type="caution">
    <text evidence="3">The sequence shown here is derived from an EMBL/GenBank/DDBJ whole genome shotgun (WGS) entry which is preliminary data.</text>
</comment>
<dbReference type="GO" id="GO:0045053">
    <property type="term" value="P:protein retention in Golgi apparatus"/>
    <property type="evidence" value="ECO:0007669"/>
    <property type="project" value="TreeGrafter"/>
</dbReference>
<name>A0A8S4FZU5_PLUXY</name>
<proteinExistence type="inferred from homology"/>
<comment type="similarity">
    <text evidence="1">Belongs to the VPS13 family.</text>
</comment>
<dbReference type="GO" id="GO:0006623">
    <property type="term" value="P:protein targeting to vacuole"/>
    <property type="evidence" value="ECO:0007669"/>
    <property type="project" value="TreeGrafter"/>
</dbReference>
<feature type="region of interest" description="Disordered" evidence="2">
    <location>
        <begin position="828"/>
        <end position="853"/>
    </location>
</feature>
<protein>
    <submittedName>
        <fullName evidence="3">(diamondback moth) hypothetical protein</fullName>
    </submittedName>
</protein>
<dbReference type="PANTHER" id="PTHR16166:SF93">
    <property type="entry name" value="INTERMEMBRANE LIPID TRANSFER PROTEIN VPS13"/>
    <property type="match status" value="1"/>
</dbReference>
<organism evidence="3 4">
    <name type="scientific">Plutella xylostella</name>
    <name type="common">Diamondback moth</name>
    <name type="synonym">Plutella maculipennis</name>
    <dbReference type="NCBI Taxonomy" id="51655"/>
    <lineage>
        <taxon>Eukaryota</taxon>
        <taxon>Metazoa</taxon>
        <taxon>Ecdysozoa</taxon>
        <taxon>Arthropoda</taxon>
        <taxon>Hexapoda</taxon>
        <taxon>Insecta</taxon>
        <taxon>Pterygota</taxon>
        <taxon>Neoptera</taxon>
        <taxon>Endopterygota</taxon>
        <taxon>Lepidoptera</taxon>
        <taxon>Glossata</taxon>
        <taxon>Ditrysia</taxon>
        <taxon>Yponomeutoidea</taxon>
        <taxon>Plutellidae</taxon>
        <taxon>Plutella</taxon>
    </lineage>
</organism>
<dbReference type="InterPro" id="IPR026847">
    <property type="entry name" value="VPS13"/>
</dbReference>
<feature type="compositionally biased region" description="Polar residues" evidence="2">
    <location>
        <begin position="839"/>
        <end position="853"/>
    </location>
</feature>